<dbReference type="Gene3D" id="1.20.1740.10">
    <property type="entry name" value="Amino acid/polyamine transporter I"/>
    <property type="match status" value="1"/>
</dbReference>
<evidence type="ECO:0000256" key="8">
    <source>
        <dbReference type="ARBA" id="ARBA00023136"/>
    </source>
</evidence>
<reference evidence="10 13" key="2">
    <citation type="submission" date="2020-04" db="EMBL/GenBank/DDBJ databases">
        <title>Antimicrobial susceptibility and clonality of vaginal-derived multi-drug resistant Mobiluncus isolates in China.</title>
        <authorList>
            <person name="Zhang X."/>
        </authorList>
    </citation>
    <scope>NUCLEOTIDE SEQUENCE [LARGE SCALE GENOMIC DNA]</scope>
    <source>
        <strain evidence="10 13">19</strain>
    </source>
</reference>
<dbReference type="InterPro" id="IPR002293">
    <property type="entry name" value="AA/rel_permease1"/>
</dbReference>
<comment type="similarity">
    <text evidence="2">Belongs to the amino acid-polyamine-organocation (APC) superfamily. Basic amino acid/polyamine antiporter (APA) (TC 2.A.3.2) family.</text>
</comment>
<feature type="transmembrane region" description="Helical" evidence="9">
    <location>
        <begin position="110"/>
        <end position="129"/>
    </location>
</feature>
<sequence>MSNDNAVAETEEVKLPLFPLIAFGIGSMVGAGIFGIPSQMAGKAAPGPLLIGWLITGIGMLMLAFVFQSLATTRPDITGGVYGYAREGLGNFGGFMSAWSYWLSAWAGNLSYIAFFTSALGGFAVFSGLMQGDSVSIAGLIFGLVCLWLIHFLILAGIRTAAFVNTIVTAVKIIPIVVFIICAAVAFKVGFFTADFWGNVVQVGPEGEEVGLGPVMAQVSHMMLVTVWVFIGIEGASVYSTRAKKSSDVAKATVIAFLTVLALLVFVNVLSYGLMAQPELAGLADPSMGGAMAAAVGPWGAGFINIAVLISVAGAMLTWVMLASEILFVPAADHNIMAAFGKTNRKGSPTVSLWVTNIVSSIVYIIMILGFASSYTDLITIAASLIIPCYVISAIYQIIQTSHGRNEAEGVKSSKGYRMCVGVIATVYTVWLLWAGGIGLLFLNGLLWLIGSPLYYKGRKEQYPDRPAFQGKDKILLGVAVAFTVLLIIWVTVFKGDFISAMFWNGL</sequence>
<feature type="transmembrane region" description="Helical" evidence="9">
    <location>
        <begin position="170"/>
        <end position="191"/>
    </location>
</feature>
<keyword evidence="7 9" id="KW-1133">Transmembrane helix</keyword>
<dbReference type="EMBL" id="UASJ01000001">
    <property type="protein sequence ID" value="SQB64351.1"/>
    <property type="molecule type" value="Genomic_DNA"/>
</dbReference>
<dbReference type="GeneID" id="55565995"/>
<dbReference type="PANTHER" id="PTHR42770:SF4">
    <property type="entry name" value="ARGININE_ORNITHINE ANTIPORTER-RELATED"/>
    <property type="match status" value="1"/>
</dbReference>
<organism evidence="11 12">
    <name type="scientific">Mobiluncus curtisii</name>
    <dbReference type="NCBI Taxonomy" id="2051"/>
    <lineage>
        <taxon>Bacteria</taxon>
        <taxon>Bacillati</taxon>
        <taxon>Actinomycetota</taxon>
        <taxon>Actinomycetes</taxon>
        <taxon>Actinomycetales</taxon>
        <taxon>Actinomycetaceae</taxon>
        <taxon>Mobiluncus</taxon>
    </lineage>
</organism>
<feature type="transmembrane region" description="Helical" evidence="9">
    <location>
        <begin position="135"/>
        <end position="158"/>
    </location>
</feature>
<dbReference type="GO" id="GO:0006865">
    <property type="term" value="P:amino acid transport"/>
    <property type="evidence" value="ECO:0007669"/>
    <property type="project" value="UniProtKB-KW"/>
</dbReference>
<dbReference type="NCBIfam" id="TIGR00905">
    <property type="entry name" value="2A0302"/>
    <property type="match status" value="1"/>
</dbReference>
<comment type="subcellular location">
    <subcellularLocation>
        <location evidence="1">Cell membrane</location>
        <topology evidence="1">Multi-pass membrane protein</topology>
    </subcellularLocation>
</comment>
<evidence type="ECO:0000256" key="4">
    <source>
        <dbReference type="ARBA" id="ARBA00022475"/>
    </source>
</evidence>
<evidence type="ECO:0000313" key="11">
    <source>
        <dbReference type="EMBL" id="SQB64351.1"/>
    </source>
</evidence>
<evidence type="ECO:0000313" key="10">
    <source>
        <dbReference type="EMBL" id="NMW86880.1"/>
    </source>
</evidence>
<dbReference type="PANTHER" id="PTHR42770">
    <property type="entry name" value="AMINO ACID TRANSPORTER-RELATED"/>
    <property type="match status" value="1"/>
</dbReference>
<feature type="transmembrane region" description="Helical" evidence="9">
    <location>
        <begin position="83"/>
        <end position="103"/>
    </location>
</feature>
<feature type="transmembrane region" description="Helical" evidence="9">
    <location>
        <begin position="254"/>
        <end position="276"/>
    </location>
</feature>
<evidence type="ECO:0000256" key="1">
    <source>
        <dbReference type="ARBA" id="ARBA00004651"/>
    </source>
</evidence>
<dbReference type="OMA" id="YWVASWI"/>
<feature type="transmembrane region" description="Helical" evidence="9">
    <location>
        <begin position="475"/>
        <end position="494"/>
    </location>
</feature>
<dbReference type="GO" id="GO:0022857">
    <property type="term" value="F:transmembrane transporter activity"/>
    <property type="evidence" value="ECO:0007669"/>
    <property type="project" value="InterPro"/>
</dbReference>
<feature type="transmembrane region" description="Helical" evidence="9">
    <location>
        <begin position="49"/>
        <end position="71"/>
    </location>
</feature>
<dbReference type="AlphaFoldDB" id="A0A2X2YN71"/>
<dbReference type="Proteomes" id="UP000553981">
    <property type="component" value="Unassembled WGS sequence"/>
</dbReference>
<evidence type="ECO:0000313" key="12">
    <source>
        <dbReference type="Proteomes" id="UP000250245"/>
    </source>
</evidence>
<keyword evidence="6" id="KW-0029">Amino-acid transport</keyword>
<evidence type="ECO:0000313" key="13">
    <source>
        <dbReference type="Proteomes" id="UP000553981"/>
    </source>
</evidence>
<dbReference type="Pfam" id="PF13520">
    <property type="entry name" value="AA_permease_2"/>
    <property type="match status" value="1"/>
</dbReference>
<gene>
    <name evidence="11" type="primary">arcD</name>
    <name evidence="10" type="ORF">HHJ67_03845</name>
    <name evidence="11" type="ORF">NCTC11820_00695</name>
</gene>
<evidence type="ECO:0000256" key="6">
    <source>
        <dbReference type="ARBA" id="ARBA00022970"/>
    </source>
</evidence>
<evidence type="ECO:0000256" key="9">
    <source>
        <dbReference type="SAM" id="Phobius"/>
    </source>
</evidence>
<dbReference type="RefSeq" id="WP_004006598.1">
    <property type="nucleotide sequence ID" value="NZ_CAMYEK010000004.1"/>
</dbReference>
<keyword evidence="3" id="KW-0813">Transport</keyword>
<dbReference type="EMBL" id="JABCUI010000001">
    <property type="protein sequence ID" value="NMW86880.1"/>
    <property type="molecule type" value="Genomic_DNA"/>
</dbReference>
<keyword evidence="4" id="KW-1003">Cell membrane</keyword>
<protein>
    <submittedName>
        <fullName evidence="10">Amino acid permease</fullName>
    </submittedName>
    <submittedName>
        <fullName evidence="11">Arginine/ornithine antiporter</fullName>
    </submittedName>
</protein>
<feature type="transmembrane region" description="Helical" evidence="9">
    <location>
        <begin position="296"/>
        <end position="329"/>
    </location>
</feature>
<accession>A0A2X2YN71</accession>
<feature type="transmembrane region" description="Helical" evidence="9">
    <location>
        <begin position="350"/>
        <end position="372"/>
    </location>
</feature>
<feature type="transmembrane region" description="Helical" evidence="9">
    <location>
        <begin position="17"/>
        <end position="37"/>
    </location>
</feature>
<keyword evidence="5 9" id="KW-0812">Transmembrane</keyword>
<dbReference type="InterPro" id="IPR004754">
    <property type="entry name" value="Amino_acid_antiprt"/>
</dbReference>
<dbReference type="GO" id="GO:0005886">
    <property type="term" value="C:plasma membrane"/>
    <property type="evidence" value="ECO:0007669"/>
    <property type="project" value="UniProtKB-SubCell"/>
</dbReference>
<keyword evidence="8 9" id="KW-0472">Membrane</keyword>
<reference evidence="11 12" key="1">
    <citation type="submission" date="2018-06" db="EMBL/GenBank/DDBJ databases">
        <authorList>
            <consortium name="Pathogen Informatics"/>
            <person name="Doyle S."/>
        </authorList>
    </citation>
    <scope>NUCLEOTIDE SEQUENCE [LARGE SCALE GENOMIC DNA]</scope>
    <source>
        <strain evidence="11 12">NCTC11820</strain>
    </source>
</reference>
<dbReference type="Proteomes" id="UP000250245">
    <property type="component" value="Unassembled WGS sequence"/>
</dbReference>
<feature type="transmembrane region" description="Helical" evidence="9">
    <location>
        <begin position="420"/>
        <end position="450"/>
    </location>
</feature>
<proteinExistence type="inferred from homology"/>
<name>A0A2X2YN71_9ACTO</name>
<evidence type="ECO:0000256" key="3">
    <source>
        <dbReference type="ARBA" id="ARBA00022448"/>
    </source>
</evidence>
<evidence type="ECO:0000256" key="7">
    <source>
        <dbReference type="ARBA" id="ARBA00022989"/>
    </source>
</evidence>
<feature type="transmembrane region" description="Helical" evidence="9">
    <location>
        <begin position="378"/>
        <end position="399"/>
    </location>
</feature>
<dbReference type="InterPro" id="IPR050367">
    <property type="entry name" value="APC_superfamily"/>
</dbReference>
<feature type="transmembrane region" description="Helical" evidence="9">
    <location>
        <begin position="211"/>
        <end position="233"/>
    </location>
</feature>
<dbReference type="PIRSF" id="PIRSF006060">
    <property type="entry name" value="AA_transporter"/>
    <property type="match status" value="1"/>
</dbReference>
<evidence type="ECO:0000256" key="2">
    <source>
        <dbReference type="ARBA" id="ARBA00008220"/>
    </source>
</evidence>
<evidence type="ECO:0000256" key="5">
    <source>
        <dbReference type="ARBA" id="ARBA00022692"/>
    </source>
</evidence>